<dbReference type="AlphaFoldDB" id="A0A0K2SK59"/>
<dbReference type="InterPro" id="IPR043428">
    <property type="entry name" value="LivM-like"/>
</dbReference>
<feature type="transmembrane region" description="Helical" evidence="6">
    <location>
        <begin position="305"/>
        <end position="331"/>
    </location>
</feature>
<evidence type="ECO:0000256" key="4">
    <source>
        <dbReference type="ARBA" id="ARBA00022989"/>
    </source>
</evidence>
<dbReference type="InterPro" id="IPR001851">
    <property type="entry name" value="ABC_transp_permease"/>
</dbReference>
<dbReference type="EMBL" id="AP014924">
    <property type="protein sequence ID" value="BAS27214.1"/>
    <property type="molecule type" value="Genomic_DNA"/>
</dbReference>
<evidence type="ECO:0000256" key="3">
    <source>
        <dbReference type="ARBA" id="ARBA00022692"/>
    </source>
</evidence>
<keyword evidence="4 6" id="KW-1133">Transmembrane helix</keyword>
<evidence type="ECO:0000256" key="5">
    <source>
        <dbReference type="ARBA" id="ARBA00023136"/>
    </source>
</evidence>
<dbReference type="GO" id="GO:0015658">
    <property type="term" value="F:branched-chain amino acid transmembrane transporter activity"/>
    <property type="evidence" value="ECO:0007669"/>
    <property type="project" value="InterPro"/>
</dbReference>
<dbReference type="CDD" id="cd06581">
    <property type="entry name" value="TM_PBP1_LivM_like"/>
    <property type="match status" value="1"/>
</dbReference>
<evidence type="ECO:0000313" key="7">
    <source>
        <dbReference type="EMBL" id="BAS27214.1"/>
    </source>
</evidence>
<organism evidence="7 8">
    <name type="scientific">Limnochorda pilosa</name>
    <dbReference type="NCBI Taxonomy" id="1555112"/>
    <lineage>
        <taxon>Bacteria</taxon>
        <taxon>Bacillati</taxon>
        <taxon>Bacillota</taxon>
        <taxon>Limnochordia</taxon>
        <taxon>Limnochordales</taxon>
        <taxon>Limnochordaceae</taxon>
        <taxon>Limnochorda</taxon>
    </lineage>
</organism>
<dbReference type="GO" id="GO:0005886">
    <property type="term" value="C:plasma membrane"/>
    <property type="evidence" value="ECO:0007669"/>
    <property type="project" value="UniProtKB-SubCell"/>
</dbReference>
<evidence type="ECO:0000313" key="8">
    <source>
        <dbReference type="Proteomes" id="UP000065807"/>
    </source>
</evidence>
<dbReference type="OrthoDB" id="9789927at2"/>
<dbReference type="PANTHER" id="PTHR30482">
    <property type="entry name" value="HIGH-AFFINITY BRANCHED-CHAIN AMINO ACID TRANSPORT SYSTEM PERMEASE"/>
    <property type="match status" value="1"/>
</dbReference>
<comment type="subcellular location">
    <subcellularLocation>
        <location evidence="1">Cell membrane</location>
        <topology evidence="1">Multi-pass membrane protein</topology>
    </subcellularLocation>
</comment>
<evidence type="ECO:0000256" key="2">
    <source>
        <dbReference type="ARBA" id="ARBA00022475"/>
    </source>
</evidence>
<feature type="transmembrane region" description="Helical" evidence="6">
    <location>
        <begin position="176"/>
        <end position="195"/>
    </location>
</feature>
<keyword evidence="8" id="KW-1185">Reference proteome</keyword>
<dbReference type="PANTHER" id="PTHR30482:SF5">
    <property type="entry name" value="ABC TRANSPORTER PERMEASE PROTEIN"/>
    <property type="match status" value="1"/>
</dbReference>
<dbReference type="PATRIC" id="fig|1555112.3.peg.1402"/>
<reference evidence="8" key="2">
    <citation type="journal article" date="2016" name="Int. J. Syst. Evol. Microbiol.">
        <title>Complete genome sequence and cell structure of Limnochorda pilosa, a Gram-negative spore-former within the phylum Firmicutes.</title>
        <authorList>
            <person name="Watanabe M."/>
            <person name="Kojima H."/>
            <person name="Fukui M."/>
        </authorList>
    </citation>
    <scope>NUCLEOTIDE SEQUENCE [LARGE SCALE GENOMIC DNA]</scope>
    <source>
        <strain evidence="8">HC45</strain>
    </source>
</reference>
<feature type="transmembrane region" description="Helical" evidence="6">
    <location>
        <begin position="77"/>
        <end position="94"/>
    </location>
</feature>
<reference evidence="8" key="1">
    <citation type="submission" date="2015-07" db="EMBL/GenBank/DDBJ databases">
        <title>Complete genome sequence and phylogenetic analysis of Limnochorda pilosa.</title>
        <authorList>
            <person name="Watanabe M."/>
            <person name="Kojima H."/>
            <person name="Fukui M."/>
        </authorList>
    </citation>
    <scope>NUCLEOTIDE SEQUENCE [LARGE SCALE GENOMIC DNA]</scope>
    <source>
        <strain evidence="8">HC45</strain>
    </source>
</reference>
<dbReference type="KEGG" id="lpil:LIP_1363"/>
<feature type="transmembrane region" description="Helical" evidence="6">
    <location>
        <begin position="100"/>
        <end position="120"/>
    </location>
</feature>
<dbReference type="RefSeq" id="WP_068141644.1">
    <property type="nucleotide sequence ID" value="NZ_AP014924.1"/>
</dbReference>
<keyword evidence="5 6" id="KW-0472">Membrane</keyword>
<feature type="transmembrane region" description="Helical" evidence="6">
    <location>
        <begin position="27"/>
        <end position="49"/>
    </location>
</feature>
<name>A0A0K2SK59_LIMPI</name>
<accession>A0A0K2SK59</accession>
<gene>
    <name evidence="7" type="ORF">LIP_1363</name>
</gene>
<dbReference type="Pfam" id="PF02653">
    <property type="entry name" value="BPD_transp_2"/>
    <property type="match status" value="1"/>
</dbReference>
<proteinExistence type="predicted"/>
<feature type="transmembrane region" description="Helical" evidence="6">
    <location>
        <begin position="127"/>
        <end position="146"/>
    </location>
</feature>
<evidence type="ECO:0000256" key="6">
    <source>
        <dbReference type="SAM" id="Phobius"/>
    </source>
</evidence>
<dbReference type="Proteomes" id="UP000065807">
    <property type="component" value="Chromosome"/>
</dbReference>
<protein>
    <submittedName>
        <fullName evidence="7">Branched-chain amino acid ABC transporter permease</fullName>
    </submittedName>
</protein>
<keyword evidence="2" id="KW-1003">Cell membrane</keyword>
<evidence type="ECO:0000256" key="1">
    <source>
        <dbReference type="ARBA" id="ARBA00004651"/>
    </source>
</evidence>
<sequence>MLYRQCGIRHTTYEADRALVVIPWEKLLAGLLGAAALAAPLYLPGLYLVGYLTPWLLWTAAALGLNVLMGWAGQIHLGYAAVMAVGAYTSVHLAHAGVPFLLAVPLAGAAAALVGAVFGVPALRVKGLYLAVSTLALQYLVDWVIVHVPAISGGAQSTLTAPPVRLLGLAVRSDAGLYWTALGYTLLATLFVLNLRRTAIGRALMALRERDYAAEIIGIDVHRYKAVAFGISSFLGGMTGAMLAFVYYGAVTPEQFALDVSIQAVAMVIIGGLGSVIGSYFGAGFVLLAPIFIDRGIRALAASLGLTLYAGTLSHLPLVVYGGLIVGFLLLEPLGLAKLYDNVRNYFLVWPFGYTGRSGS</sequence>
<keyword evidence="3 6" id="KW-0812">Transmembrane</keyword>
<dbReference type="STRING" id="1555112.LIP_1363"/>
<feature type="transmembrane region" description="Helical" evidence="6">
    <location>
        <begin position="226"/>
        <end position="248"/>
    </location>
</feature>
<feature type="transmembrane region" description="Helical" evidence="6">
    <location>
        <begin position="260"/>
        <end position="293"/>
    </location>
</feature>
<feature type="transmembrane region" description="Helical" evidence="6">
    <location>
        <begin position="55"/>
        <end position="72"/>
    </location>
</feature>